<sequence>MENKEDTIFRTYMPKLTKFGWWMEFAKIWTFCVVIVSIFLYWHYKKEGKPKGKIQKEDKTNYEDDKRSSFLSPYKNRSLSDDTTSFLFESVTLNKFFFFFTDNLFE</sequence>
<evidence type="ECO:0000256" key="2">
    <source>
        <dbReference type="SAM" id="Phobius"/>
    </source>
</evidence>
<keyword evidence="2" id="KW-0472">Membrane</keyword>
<reference evidence="3" key="1">
    <citation type="journal article" date="2010" name="Science">
        <title>Plasticity of animal genome architecture unmasked by rapid evolution of a pelagic tunicate.</title>
        <authorList>
            <person name="Denoeud F."/>
            <person name="Henriet S."/>
            <person name="Mungpakdee S."/>
            <person name="Aury J.M."/>
            <person name="Da Silva C."/>
            <person name="Brinkmann H."/>
            <person name="Mikhaleva J."/>
            <person name="Olsen L.C."/>
            <person name="Jubin C."/>
            <person name="Canestro C."/>
            <person name="Bouquet J.M."/>
            <person name="Danks G."/>
            <person name="Poulain J."/>
            <person name="Campsteijn C."/>
            <person name="Adamski M."/>
            <person name="Cross I."/>
            <person name="Yadetie F."/>
            <person name="Muffato M."/>
            <person name="Louis A."/>
            <person name="Butcher S."/>
            <person name="Tsagkogeorga G."/>
            <person name="Konrad A."/>
            <person name="Singh S."/>
            <person name="Jensen M.F."/>
            <person name="Cong E.H."/>
            <person name="Eikeseth-Otteraa H."/>
            <person name="Noel B."/>
            <person name="Anthouard V."/>
            <person name="Porcel B.M."/>
            <person name="Kachouri-Lafond R."/>
            <person name="Nishino A."/>
            <person name="Ugolini M."/>
            <person name="Chourrout P."/>
            <person name="Nishida H."/>
            <person name="Aasland R."/>
            <person name="Huzurbazar S."/>
            <person name="Westhof E."/>
            <person name="Delsuc F."/>
            <person name="Lehrach H."/>
            <person name="Reinhardt R."/>
            <person name="Weissenbach J."/>
            <person name="Roy S.W."/>
            <person name="Artiguenave F."/>
            <person name="Postlethwait J.H."/>
            <person name="Manak J.R."/>
            <person name="Thompson E.M."/>
            <person name="Jaillon O."/>
            <person name="Du Pasquier L."/>
            <person name="Boudinot P."/>
            <person name="Liberles D.A."/>
            <person name="Volff J.N."/>
            <person name="Philippe H."/>
            <person name="Lenhard B."/>
            <person name="Roest Crollius H."/>
            <person name="Wincker P."/>
            <person name="Chourrout D."/>
        </authorList>
    </citation>
    <scope>NUCLEOTIDE SEQUENCE [LARGE SCALE GENOMIC DNA]</scope>
</reference>
<protein>
    <submittedName>
        <fullName evidence="3">Uncharacterized protein</fullName>
    </submittedName>
</protein>
<accession>E4XAR7</accession>
<keyword evidence="2" id="KW-0812">Transmembrane</keyword>
<feature type="transmembrane region" description="Helical" evidence="2">
    <location>
        <begin position="20"/>
        <end position="44"/>
    </location>
</feature>
<gene>
    <name evidence="3" type="ORF">GSOID_T00005306001</name>
</gene>
<name>E4XAR7_OIKDI</name>
<evidence type="ECO:0000313" key="4">
    <source>
        <dbReference type="Proteomes" id="UP000001307"/>
    </source>
</evidence>
<keyword evidence="2" id="KW-1133">Transmembrane helix</keyword>
<evidence type="ECO:0000256" key="1">
    <source>
        <dbReference type="SAM" id="MobiDB-lite"/>
    </source>
</evidence>
<keyword evidence="4" id="KW-1185">Reference proteome</keyword>
<proteinExistence type="predicted"/>
<feature type="region of interest" description="Disordered" evidence="1">
    <location>
        <begin position="48"/>
        <end position="68"/>
    </location>
</feature>
<dbReference type="InParanoid" id="E4XAR7"/>
<dbReference type="Proteomes" id="UP000001307">
    <property type="component" value="Unassembled WGS sequence"/>
</dbReference>
<dbReference type="EMBL" id="FN653032">
    <property type="protein sequence ID" value="CBY08719.1"/>
    <property type="molecule type" value="Genomic_DNA"/>
</dbReference>
<evidence type="ECO:0000313" key="3">
    <source>
        <dbReference type="EMBL" id="CBY08719.1"/>
    </source>
</evidence>
<organism evidence="3">
    <name type="scientific">Oikopleura dioica</name>
    <name type="common">Tunicate</name>
    <dbReference type="NCBI Taxonomy" id="34765"/>
    <lineage>
        <taxon>Eukaryota</taxon>
        <taxon>Metazoa</taxon>
        <taxon>Chordata</taxon>
        <taxon>Tunicata</taxon>
        <taxon>Appendicularia</taxon>
        <taxon>Copelata</taxon>
        <taxon>Oikopleuridae</taxon>
        <taxon>Oikopleura</taxon>
    </lineage>
</organism>
<dbReference type="OrthoDB" id="10339060at2759"/>
<dbReference type="AlphaFoldDB" id="E4XAR7"/>